<evidence type="ECO:0000313" key="1">
    <source>
        <dbReference type="EMBL" id="KAI1709307.1"/>
    </source>
</evidence>
<dbReference type="EMBL" id="JAKKPZ010000031">
    <property type="protein sequence ID" value="KAI1709307.1"/>
    <property type="molecule type" value="Genomic_DNA"/>
</dbReference>
<dbReference type="Proteomes" id="UP001201812">
    <property type="component" value="Unassembled WGS sequence"/>
</dbReference>
<gene>
    <name evidence="1" type="ORF">DdX_11379</name>
</gene>
<comment type="caution">
    <text evidence="1">The sequence shown here is derived from an EMBL/GenBank/DDBJ whole genome shotgun (WGS) entry which is preliminary data.</text>
</comment>
<name>A0AAD4MZG2_9BILA</name>
<protein>
    <submittedName>
        <fullName evidence="1">Uncharacterized protein</fullName>
    </submittedName>
</protein>
<sequence>MTAVRDTLCNLSPVEIPRPKCAGFQFVRTRGRMGFYQSVKRDGEKYGVQIKNQGPRRPSLPGPDFWAIASDSLETETQLSANGTTVNQKNGLNLHENATLRNAEKANRLQQPRHSIATMGTNQNIATVTKMNNYVSRFKLRKNTNRSVICANVNTAD</sequence>
<dbReference type="AlphaFoldDB" id="A0AAD4MZG2"/>
<accession>A0AAD4MZG2</accession>
<organism evidence="1 2">
    <name type="scientific">Ditylenchus destructor</name>
    <dbReference type="NCBI Taxonomy" id="166010"/>
    <lineage>
        <taxon>Eukaryota</taxon>
        <taxon>Metazoa</taxon>
        <taxon>Ecdysozoa</taxon>
        <taxon>Nematoda</taxon>
        <taxon>Chromadorea</taxon>
        <taxon>Rhabditida</taxon>
        <taxon>Tylenchina</taxon>
        <taxon>Tylenchomorpha</taxon>
        <taxon>Sphaerularioidea</taxon>
        <taxon>Anguinidae</taxon>
        <taxon>Anguininae</taxon>
        <taxon>Ditylenchus</taxon>
    </lineage>
</organism>
<evidence type="ECO:0000313" key="2">
    <source>
        <dbReference type="Proteomes" id="UP001201812"/>
    </source>
</evidence>
<reference evidence="1" key="1">
    <citation type="submission" date="2022-01" db="EMBL/GenBank/DDBJ databases">
        <title>Genome Sequence Resource for Two Populations of Ditylenchus destructor, the Migratory Endoparasitic Phytonematode.</title>
        <authorList>
            <person name="Zhang H."/>
            <person name="Lin R."/>
            <person name="Xie B."/>
        </authorList>
    </citation>
    <scope>NUCLEOTIDE SEQUENCE</scope>
    <source>
        <strain evidence="1">BazhouSP</strain>
    </source>
</reference>
<keyword evidence="2" id="KW-1185">Reference proteome</keyword>
<proteinExistence type="predicted"/>